<keyword evidence="6 10" id="KW-1133">Transmembrane helix</keyword>
<keyword evidence="8" id="KW-0675">Receptor</keyword>
<dbReference type="GO" id="GO:0005886">
    <property type="term" value="C:plasma membrane"/>
    <property type="evidence" value="ECO:0007669"/>
    <property type="project" value="UniProtKB-SubCell"/>
</dbReference>
<evidence type="ECO:0000256" key="10">
    <source>
        <dbReference type="SAM" id="Phobius"/>
    </source>
</evidence>
<dbReference type="GO" id="GO:0007165">
    <property type="term" value="P:signal transduction"/>
    <property type="evidence" value="ECO:0007669"/>
    <property type="project" value="UniProtKB-KW"/>
</dbReference>
<keyword evidence="4 10" id="KW-0812">Transmembrane</keyword>
<evidence type="ECO:0000256" key="6">
    <source>
        <dbReference type="ARBA" id="ARBA00022989"/>
    </source>
</evidence>
<dbReference type="EMBL" id="QDEB01070445">
    <property type="protein sequence ID" value="RZC35468.1"/>
    <property type="molecule type" value="Genomic_DNA"/>
</dbReference>
<evidence type="ECO:0000313" key="12">
    <source>
        <dbReference type="Proteomes" id="UP000292052"/>
    </source>
</evidence>
<evidence type="ECO:0000256" key="7">
    <source>
        <dbReference type="ARBA" id="ARBA00023136"/>
    </source>
</evidence>
<sequence>MSKLKYLSGATQVLKWSVLYPIDNENSRLRKILYFIWAFFFVASFAITDIQCIMNIMPIPGWFPYDHTKSPQYELSYIWQIFCQINLGLIYGASDMIYPCMTIVIGQQFKILASNLRNNFYKAVLKSKNNVNYLKKNIEHHQVLLKYCDDLNTIMSPFLMTKVMAVSLVTIFTVFTLITSADRTMIFGLCSYVFFGSAELFIYNYSGQVLIESGDALWTLYKCPWYLCDLKFQKLLLMVQMRISEMTFTKAGNYFTMSAETFIGVEK</sequence>
<evidence type="ECO:0000256" key="2">
    <source>
        <dbReference type="ARBA" id="ARBA00022475"/>
    </source>
</evidence>
<evidence type="ECO:0000313" key="11">
    <source>
        <dbReference type="EMBL" id="RZC35468.1"/>
    </source>
</evidence>
<evidence type="ECO:0000256" key="4">
    <source>
        <dbReference type="ARBA" id="ARBA00022692"/>
    </source>
</evidence>
<evidence type="ECO:0000256" key="3">
    <source>
        <dbReference type="ARBA" id="ARBA00022606"/>
    </source>
</evidence>
<dbReference type="GO" id="GO:0004984">
    <property type="term" value="F:olfactory receptor activity"/>
    <property type="evidence" value="ECO:0007669"/>
    <property type="project" value="InterPro"/>
</dbReference>
<keyword evidence="7 10" id="KW-0472">Membrane</keyword>
<gene>
    <name evidence="11" type="ORF">BDFB_000521</name>
</gene>
<feature type="transmembrane region" description="Helical" evidence="10">
    <location>
        <begin position="32"/>
        <end position="57"/>
    </location>
</feature>
<dbReference type="PANTHER" id="PTHR21137">
    <property type="entry name" value="ODORANT RECEPTOR"/>
    <property type="match status" value="1"/>
</dbReference>
<comment type="caution">
    <text evidence="11">The sequence shown here is derived from an EMBL/GenBank/DDBJ whole genome shotgun (WGS) entry which is preliminary data.</text>
</comment>
<accession>A0A482VSW8</accession>
<dbReference type="OrthoDB" id="6778047at2759"/>
<feature type="transmembrane region" description="Helical" evidence="10">
    <location>
        <begin position="77"/>
        <end position="98"/>
    </location>
</feature>
<dbReference type="Proteomes" id="UP000292052">
    <property type="component" value="Unassembled WGS sequence"/>
</dbReference>
<feature type="transmembrane region" description="Helical" evidence="10">
    <location>
        <begin position="184"/>
        <end position="203"/>
    </location>
</feature>
<name>A0A482VSW8_ASBVE</name>
<keyword evidence="12" id="KW-1185">Reference proteome</keyword>
<evidence type="ECO:0000256" key="1">
    <source>
        <dbReference type="ARBA" id="ARBA00004651"/>
    </source>
</evidence>
<reference evidence="11 12" key="1">
    <citation type="submission" date="2017-03" db="EMBL/GenBank/DDBJ databases">
        <title>Genome of the blue death feigning beetle - Asbolus verrucosus.</title>
        <authorList>
            <person name="Rider S.D."/>
        </authorList>
    </citation>
    <scope>NUCLEOTIDE SEQUENCE [LARGE SCALE GENOMIC DNA]</scope>
    <source>
        <strain evidence="11">Butters</strain>
        <tissue evidence="11">Head and leg muscle</tissue>
    </source>
</reference>
<evidence type="ECO:0000256" key="8">
    <source>
        <dbReference type="ARBA" id="ARBA00023170"/>
    </source>
</evidence>
<feature type="transmembrane region" description="Helical" evidence="10">
    <location>
        <begin position="159"/>
        <end position="178"/>
    </location>
</feature>
<organism evidence="11 12">
    <name type="scientific">Asbolus verrucosus</name>
    <name type="common">Desert ironclad beetle</name>
    <dbReference type="NCBI Taxonomy" id="1661398"/>
    <lineage>
        <taxon>Eukaryota</taxon>
        <taxon>Metazoa</taxon>
        <taxon>Ecdysozoa</taxon>
        <taxon>Arthropoda</taxon>
        <taxon>Hexapoda</taxon>
        <taxon>Insecta</taxon>
        <taxon>Pterygota</taxon>
        <taxon>Neoptera</taxon>
        <taxon>Endopterygota</taxon>
        <taxon>Coleoptera</taxon>
        <taxon>Polyphaga</taxon>
        <taxon>Cucujiformia</taxon>
        <taxon>Tenebrionidae</taxon>
        <taxon>Pimeliinae</taxon>
        <taxon>Asbolus</taxon>
    </lineage>
</organism>
<dbReference type="AlphaFoldDB" id="A0A482VSW8"/>
<keyword evidence="2" id="KW-1003">Cell membrane</keyword>
<feature type="non-terminal residue" evidence="11">
    <location>
        <position position="267"/>
    </location>
</feature>
<evidence type="ECO:0000256" key="9">
    <source>
        <dbReference type="ARBA" id="ARBA00023224"/>
    </source>
</evidence>
<keyword evidence="5" id="KW-0552">Olfaction</keyword>
<dbReference type="Pfam" id="PF02949">
    <property type="entry name" value="7tm_6"/>
    <property type="match status" value="1"/>
</dbReference>
<protein>
    <submittedName>
        <fullName evidence="11">7tm 6 domain containing protein</fullName>
    </submittedName>
</protein>
<evidence type="ECO:0000256" key="5">
    <source>
        <dbReference type="ARBA" id="ARBA00022725"/>
    </source>
</evidence>
<comment type="subcellular location">
    <subcellularLocation>
        <location evidence="1">Cell membrane</location>
        <topology evidence="1">Multi-pass membrane protein</topology>
    </subcellularLocation>
</comment>
<proteinExistence type="predicted"/>
<dbReference type="GO" id="GO:0005549">
    <property type="term" value="F:odorant binding"/>
    <property type="evidence" value="ECO:0007669"/>
    <property type="project" value="InterPro"/>
</dbReference>
<dbReference type="PANTHER" id="PTHR21137:SF35">
    <property type="entry name" value="ODORANT RECEPTOR 19A-RELATED"/>
    <property type="match status" value="1"/>
</dbReference>
<keyword evidence="3" id="KW-0716">Sensory transduction</keyword>
<dbReference type="InterPro" id="IPR004117">
    <property type="entry name" value="7tm6_olfct_rcpt"/>
</dbReference>
<keyword evidence="9" id="KW-0807">Transducer</keyword>